<feature type="domain" description="NB-ARC" evidence="2">
    <location>
        <begin position="294"/>
        <end position="475"/>
    </location>
</feature>
<dbReference type="PANTHER" id="PTHR23155:SF1114">
    <property type="entry name" value="OS02G0475500 PROTEIN"/>
    <property type="match status" value="1"/>
</dbReference>
<dbReference type="InterPro" id="IPR032675">
    <property type="entry name" value="LRR_dom_sf"/>
</dbReference>
<feature type="domain" description="Disease resistance R13L4/SHOC-2-like LRR" evidence="3">
    <location>
        <begin position="620"/>
        <end position="845"/>
    </location>
</feature>
<feature type="domain" description="NB-ARC" evidence="2">
    <location>
        <begin position="63"/>
        <end position="230"/>
    </location>
</feature>
<reference evidence="4 5" key="1">
    <citation type="journal article" date="2019" name="Sci. Rep.">
        <title>A high-quality genome of Eragrostis curvula grass provides insights into Poaceae evolution and supports new strategies to enhance forage quality.</title>
        <authorList>
            <person name="Carballo J."/>
            <person name="Santos B.A.C.M."/>
            <person name="Zappacosta D."/>
            <person name="Garbus I."/>
            <person name="Selva J.P."/>
            <person name="Gallo C.A."/>
            <person name="Diaz A."/>
            <person name="Albertini E."/>
            <person name="Caccamo M."/>
            <person name="Echenique V."/>
        </authorList>
    </citation>
    <scope>NUCLEOTIDE SEQUENCE [LARGE SCALE GENOMIC DNA]</scope>
    <source>
        <strain evidence="5">cv. Victoria</strain>
        <tissue evidence="4">Leaf</tissue>
    </source>
</reference>
<evidence type="ECO:0000313" key="4">
    <source>
        <dbReference type="EMBL" id="TVU09042.1"/>
    </source>
</evidence>
<dbReference type="Gene3D" id="3.40.50.300">
    <property type="entry name" value="P-loop containing nucleotide triphosphate hydrolases"/>
    <property type="match status" value="2"/>
</dbReference>
<dbReference type="SUPFAM" id="SSF52540">
    <property type="entry name" value="P-loop containing nucleoside triphosphate hydrolases"/>
    <property type="match status" value="2"/>
</dbReference>
<evidence type="ECO:0000259" key="2">
    <source>
        <dbReference type="Pfam" id="PF00931"/>
    </source>
</evidence>
<evidence type="ECO:0008006" key="6">
    <source>
        <dbReference type="Google" id="ProtNLM"/>
    </source>
</evidence>
<gene>
    <name evidence="4" type="ORF">EJB05_42482</name>
</gene>
<dbReference type="SUPFAM" id="SSF52058">
    <property type="entry name" value="L domain-like"/>
    <property type="match status" value="1"/>
</dbReference>
<accession>A0A5J9TCK4</accession>
<dbReference type="InterPro" id="IPR055414">
    <property type="entry name" value="LRR_R13L4/SHOC2-like"/>
</dbReference>
<sequence>MKELRAKVEDLSQRSFRYRLINDSGSKAAVAEQSNSIAAAMFGIDNARRAAKQDNHRVHLVQLISEEDEDPKVIAVWGTSGNVGQASIIREAYEHPDVRSKFPVRAWVRVTDPFSLKGFIQSLVNQFHARSAKGIEDLLKAEKIEQDLAQIFNGYINDDRCLIVLNNLSTIEEWDQIVTCFRNIKKGSRIIVSTAQVEVASLCAGPEGQASELNQLSADQTLYAFYDKGYKNGKDSVEPMSSSHATTSSTNDHTMAEIIEDQSEDADEKNVKKSFKRIKTNAGALQESQLIGREKEIAKINELISSKDSQQVHVISVYGMGGLGKTTLVDVVYHIQKISDRFEKCVFVTIMRPFDLSELLRSLVVRLHEASSKKDELMDRVGMKKTWAMMGVEELTKEFARLIGTKSCLIVLDDLSSFTEWDLIRPIFLAMEKTSRIIVTTRHEDIAKHCSGEHGKIHNLKVLEHKEAMFLFSEKMRFLRVLDLEGVIGLVAHHLEHIGKLLHLKYLSLRNSDEIFGLPDSVGNLRQLETLDIRDTAIMILPKTIIKLQKLQYVHAGRKSTYVKEKRASLRARCIEFLEGCPALCALCCAPSIVEIDGCNRRDACTFACCVAFPVLMKGIDSVVMVPRGMRKLKNLHTLRVVNVGRGTAVLQDIERLTGLRKLGVTGINNKNGQAFCSALSSLSRLESLSVWSVGKPGLCGCLDGLSLPPMNLQSLKLYGNLETLPEWIKKLEHLVKLKLVATRLLEHDVAMELLGSLPKLDILGLVGRAFQSEELHFQSRQTEIAFGSLRVLMLSDKRHIKSVKFEKGAMPKLEQLLLRCMESELGFSGLEFLPSISEVQLTVSFDLDWDRIFEGSDSRTQSKIHEEELQESRRKETEYKKKLRDQLAGISRQPILTV</sequence>
<evidence type="ECO:0000256" key="1">
    <source>
        <dbReference type="ARBA" id="ARBA00022737"/>
    </source>
</evidence>
<name>A0A5J9TCK4_9POAL</name>
<dbReference type="GO" id="GO:0043531">
    <property type="term" value="F:ADP binding"/>
    <property type="evidence" value="ECO:0007669"/>
    <property type="project" value="InterPro"/>
</dbReference>
<dbReference type="Proteomes" id="UP000324897">
    <property type="component" value="Chromosome 3"/>
</dbReference>
<dbReference type="AlphaFoldDB" id="A0A5J9TCK4"/>
<protein>
    <recommendedName>
        <fullName evidence="6">NB-ARC domain-containing protein</fullName>
    </recommendedName>
</protein>
<dbReference type="InterPro" id="IPR044974">
    <property type="entry name" value="Disease_R_plants"/>
</dbReference>
<dbReference type="GO" id="GO:0098542">
    <property type="term" value="P:defense response to other organism"/>
    <property type="evidence" value="ECO:0007669"/>
    <property type="project" value="TreeGrafter"/>
</dbReference>
<keyword evidence="5" id="KW-1185">Reference proteome</keyword>
<proteinExistence type="predicted"/>
<comment type="caution">
    <text evidence="4">The sequence shown here is derived from an EMBL/GenBank/DDBJ whole genome shotgun (WGS) entry which is preliminary data.</text>
</comment>
<dbReference type="PRINTS" id="PR00364">
    <property type="entry name" value="DISEASERSIST"/>
</dbReference>
<dbReference type="OrthoDB" id="676979at2759"/>
<dbReference type="Pfam" id="PF23598">
    <property type="entry name" value="LRR_14"/>
    <property type="match status" value="1"/>
</dbReference>
<dbReference type="InterPro" id="IPR027417">
    <property type="entry name" value="P-loop_NTPase"/>
</dbReference>
<keyword evidence="1" id="KW-0677">Repeat</keyword>
<evidence type="ECO:0000259" key="3">
    <source>
        <dbReference type="Pfam" id="PF23598"/>
    </source>
</evidence>
<dbReference type="Gramene" id="TVU09042">
    <property type="protein sequence ID" value="TVU09042"/>
    <property type="gene ID" value="EJB05_42482"/>
</dbReference>
<dbReference type="InterPro" id="IPR002182">
    <property type="entry name" value="NB-ARC"/>
</dbReference>
<dbReference type="PANTHER" id="PTHR23155">
    <property type="entry name" value="DISEASE RESISTANCE PROTEIN RP"/>
    <property type="match status" value="1"/>
</dbReference>
<dbReference type="EMBL" id="RWGY01000039">
    <property type="protein sequence ID" value="TVU09042.1"/>
    <property type="molecule type" value="Genomic_DNA"/>
</dbReference>
<feature type="non-terminal residue" evidence="4">
    <location>
        <position position="899"/>
    </location>
</feature>
<dbReference type="Pfam" id="PF00931">
    <property type="entry name" value="NB-ARC"/>
    <property type="match status" value="2"/>
</dbReference>
<dbReference type="Gene3D" id="3.80.10.10">
    <property type="entry name" value="Ribonuclease Inhibitor"/>
    <property type="match status" value="2"/>
</dbReference>
<organism evidence="4 5">
    <name type="scientific">Eragrostis curvula</name>
    <name type="common">weeping love grass</name>
    <dbReference type="NCBI Taxonomy" id="38414"/>
    <lineage>
        <taxon>Eukaryota</taxon>
        <taxon>Viridiplantae</taxon>
        <taxon>Streptophyta</taxon>
        <taxon>Embryophyta</taxon>
        <taxon>Tracheophyta</taxon>
        <taxon>Spermatophyta</taxon>
        <taxon>Magnoliopsida</taxon>
        <taxon>Liliopsida</taxon>
        <taxon>Poales</taxon>
        <taxon>Poaceae</taxon>
        <taxon>PACMAD clade</taxon>
        <taxon>Chloridoideae</taxon>
        <taxon>Eragrostideae</taxon>
        <taxon>Eragrostidinae</taxon>
        <taxon>Eragrostis</taxon>
    </lineage>
</organism>
<evidence type="ECO:0000313" key="5">
    <source>
        <dbReference type="Proteomes" id="UP000324897"/>
    </source>
</evidence>